<organism evidence="1 2">
    <name type="scientific">Holotrichia oblita</name>
    <name type="common">Chafer beetle</name>
    <dbReference type="NCBI Taxonomy" id="644536"/>
    <lineage>
        <taxon>Eukaryota</taxon>
        <taxon>Metazoa</taxon>
        <taxon>Ecdysozoa</taxon>
        <taxon>Arthropoda</taxon>
        <taxon>Hexapoda</taxon>
        <taxon>Insecta</taxon>
        <taxon>Pterygota</taxon>
        <taxon>Neoptera</taxon>
        <taxon>Endopterygota</taxon>
        <taxon>Coleoptera</taxon>
        <taxon>Polyphaga</taxon>
        <taxon>Scarabaeiformia</taxon>
        <taxon>Scarabaeidae</taxon>
        <taxon>Melolonthinae</taxon>
        <taxon>Holotrichia</taxon>
    </lineage>
</organism>
<keyword evidence="1" id="KW-0378">Hydrolase</keyword>
<name>A0ACB9TUW2_HOLOL</name>
<keyword evidence="1" id="KW-0255">Endonuclease</keyword>
<evidence type="ECO:0000313" key="1">
    <source>
        <dbReference type="EMBL" id="KAI4470576.1"/>
    </source>
</evidence>
<evidence type="ECO:0000313" key="2">
    <source>
        <dbReference type="Proteomes" id="UP001056778"/>
    </source>
</evidence>
<gene>
    <name evidence="1" type="ORF">MML48_1g00597</name>
</gene>
<dbReference type="EMBL" id="CM043015">
    <property type="protein sequence ID" value="KAI4470576.1"/>
    <property type="molecule type" value="Genomic_DNA"/>
</dbReference>
<dbReference type="Proteomes" id="UP001056778">
    <property type="component" value="Chromosome 1"/>
</dbReference>
<keyword evidence="2" id="KW-1185">Reference proteome</keyword>
<reference evidence="1" key="1">
    <citation type="submission" date="2022-04" db="EMBL/GenBank/DDBJ databases">
        <title>Chromosome-scale genome assembly of Holotrichia oblita Faldermann.</title>
        <authorList>
            <person name="Rongchong L."/>
        </authorList>
    </citation>
    <scope>NUCLEOTIDE SEQUENCE</scope>
    <source>
        <strain evidence="1">81SQS9</strain>
    </source>
</reference>
<comment type="caution">
    <text evidence="1">The sequence shown here is derived from an EMBL/GenBank/DDBJ whole genome shotgun (WGS) entry which is preliminary data.</text>
</comment>
<keyword evidence="1" id="KW-0540">Nuclease</keyword>
<protein>
    <submittedName>
        <fullName evidence="1">Endonuclease-reverse transcriptase</fullName>
    </submittedName>
</protein>
<sequence length="393" mass="44299">MVRCYVCNKEVSPDKDISCDLCKEFTHAVCANLSRTEVQCLKGRDRRISFYCTSCTDMKLAIAKIHELKNTVDALQNEILELKANSGTTTPASAANDCNNLKNTETIIQEILERERRKQNLMLYNVPEQADLNRAQQITADTETVKEILTILNIPRDDIRPVRLDLNGCPMETCANYQLSPLIDVLVCKCIFGIYTILLVNIYIPPDIDLDDLEASFDALAVALLGKHVIFCGDFNIPKLLSNTDNDRKCLAFNAFMDILDLKQINNVTNCNGKILDLILTNLNCEIDVSHDTDPLVPEDLHHPALRIFVNMNGYQPTIRFPCSNIPHYDFYKTNYENLHKELVKIDWSFIQNSHNVNTALDEFYGKLYGALDKCVPKSGGQCVCIPPGLTAT</sequence>
<accession>A0ACB9TUW2</accession>
<proteinExistence type="predicted"/>